<evidence type="ECO:0000256" key="20">
    <source>
        <dbReference type="ARBA" id="ARBA00034000"/>
    </source>
</evidence>
<dbReference type="InterPro" id="IPR011813">
    <property type="entry name" value="PBP_1b"/>
</dbReference>
<evidence type="ECO:0000256" key="3">
    <source>
        <dbReference type="ARBA" id="ARBA00004752"/>
    </source>
</evidence>
<evidence type="ECO:0000256" key="14">
    <source>
        <dbReference type="ARBA" id="ARBA00022984"/>
    </source>
</evidence>
<evidence type="ECO:0000256" key="10">
    <source>
        <dbReference type="ARBA" id="ARBA00022676"/>
    </source>
</evidence>
<dbReference type="Gene3D" id="1.10.3810.10">
    <property type="entry name" value="Biosynthetic peptidoglycan transglycosylase-like"/>
    <property type="match status" value="1"/>
</dbReference>
<comment type="similarity">
    <text evidence="5 23">In the N-terminal section; belongs to the glycosyltransferase 51 family.</text>
</comment>
<dbReference type="NCBIfam" id="TIGR02071">
    <property type="entry name" value="PBP_1b"/>
    <property type="match status" value="1"/>
</dbReference>
<keyword evidence="10 23" id="KW-0328">Glycosyltransferase</keyword>
<keyword evidence="9" id="KW-0645">Protease</keyword>
<dbReference type="SUPFAM" id="SSF56601">
    <property type="entry name" value="beta-lactamase/transpeptidase-like"/>
    <property type="match status" value="1"/>
</dbReference>
<dbReference type="InterPro" id="IPR001460">
    <property type="entry name" value="PCN-bd_Tpept"/>
</dbReference>
<keyword evidence="7" id="KW-1003">Cell membrane</keyword>
<evidence type="ECO:0000256" key="19">
    <source>
        <dbReference type="ARBA" id="ARBA00032454"/>
    </source>
</evidence>
<dbReference type="EMBL" id="JBHFLD010000034">
    <property type="protein sequence ID" value="MFB2717446.1"/>
    <property type="molecule type" value="Genomic_DNA"/>
</dbReference>
<name>A0ABV4WB68_9GAMM</name>
<dbReference type="Gene3D" id="3.40.710.10">
    <property type="entry name" value="DD-peptidase/beta-lactamase superfamily"/>
    <property type="match status" value="1"/>
</dbReference>
<dbReference type="RefSeq" id="WP_374815743.1">
    <property type="nucleotide sequence ID" value="NZ_JBHFLD010000034.1"/>
</dbReference>
<evidence type="ECO:0000256" key="6">
    <source>
        <dbReference type="ARBA" id="ARBA00018637"/>
    </source>
</evidence>
<keyword evidence="13 23" id="KW-0133">Cell shape</keyword>
<accession>A0ABV4WB68</accession>
<organism evidence="27 28">
    <name type="scientific">Marinobacter shengliensis</name>
    <dbReference type="NCBI Taxonomy" id="1389223"/>
    <lineage>
        <taxon>Bacteria</taxon>
        <taxon>Pseudomonadati</taxon>
        <taxon>Pseudomonadota</taxon>
        <taxon>Gammaproteobacteria</taxon>
        <taxon>Pseudomonadales</taxon>
        <taxon>Marinobacteraceae</taxon>
        <taxon>Marinobacter</taxon>
    </lineage>
</organism>
<evidence type="ECO:0000256" key="8">
    <source>
        <dbReference type="ARBA" id="ARBA00022645"/>
    </source>
</evidence>
<evidence type="ECO:0000256" key="23">
    <source>
        <dbReference type="PIRNR" id="PIRNR002799"/>
    </source>
</evidence>
<keyword evidence="17" id="KW-0511">Multifunctional enzyme</keyword>
<dbReference type="InterPro" id="IPR001264">
    <property type="entry name" value="Glyco_trans_51"/>
</dbReference>
<feature type="domain" description="Glycosyl transferase family 51" evidence="25">
    <location>
        <begin position="165"/>
        <end position="336"/>
    </location>
</feature>
<evidence type="ECO:0000256" key="15">
    <source>
        <dbReference type="ARBA" id="ARBA00023136"/>
    </source>
</evidence>
<comment type="catalytic activity">
    <reaction evidence="20">
        <text>Preferential cleavage: (Ac)2-L-Lys-D-Ala-|-D-Ala. Also transpeptidation of peptidyl-alanyl moieties that are N-acyl substituents of D-alanine.</text>
        <dbReference type="EC" id="3.4.16.4"/>
    </reaction>
</comment>
<evidence type="ECO:0000256" key="1">
    <source>
        <dbReference type="ARBA" id="ARBA00002624"/>
    </source>
</evidence>
<comment type="subcellular location">
    <subcellularLocation>
        <location evidence="2">Cell membrane</location>
    </subcellularLocation>
</comment>
<dbReference type="Proteomes" id="UP001576762">
    <property type="component" value="Unassembled WGS sequence"/>
</dbReference>
<evidence type="ECO:0000256" key="2">
    <source>
        <dbReference type="ARBA" id="ARBA00004236"/>
    </source>
</evidence>
<evidence type="ECO:0000256" key="5">
    <source>
        <dbReference type="ARBA" id="ARBA00007739"/>
    </source>
</evidence>
<dbReference type="InterPro" id="IPR050396">
    <property type="entry name" value="Glycosyltr_51/Transpeptidase"/>
</dbReference>
<reference evidence="27 28" key="1">
    <citation type="submission" date="2024-09" db="EMBL/GenBank/DDBJ databases">
        <title>Draft genome sequences of 6 high pH adapted Marinobacter shengliensis sp. isolated from Mariana forearc serpentinite mud volcanoes.</title>
        <authorList>
            <person name="Elkassas S."/>
            <person name="Serres M."/>
            <person name="Michael N."/>
            <person name="Amina P."/>
            <person name="Teodora Z."/>
            <person name="Julie H."/>
        </authorList>
    </citation>
    <scope>NUCLEOTIDE SEQUENCE [LARGE SCALE GENOMIC DNA]</scope>
    <source>
        <strain evidence="27 28">EB4</strain>
    </source>
</reference>
<evidence type="ECO:0000256" key="7">
    <source>
        <dbReference type="ARBA" id="ARBA00022475"/>
    </source>
</evidence>
<protein>
    <recommendedName>
        <fullName evidence="6 22">Penicillin-binding protein 1B</fullName>
        <shortName evidence="23">PBP-1b</shortName>
        <shortName evidence="23">PBP1b</shortName>
    </recommendedName>
    <alternativeName>
        <fullName evidence="19 23">Murein polymerase</fullName>
    </alternativeName>
</protein>
<comment type="pathway">
    <text evidence="3 23">Cell wall biogenesis; peptidoglycan biosynthesis.</text>
</comment>
<comment type="catalytic activity">
    <reaction evidence="21">
        <text>[GlcNAc-(1-&gt;4)-Mur2Ac(oyl-L-Ala-gamma-D-Glu-L-Lys-D-Ala-D-Ala)](n)-di-trans,octa-cis-undecaprenyl diphosphate + beta-D-GlcNAc-(1-&gt;4)-Mur2Ac(oyl-L-Ala-gamma-D-Glu-L-Lys-D-Ala-D-Ala)-di-trans,octa-cis-undecaprenyl diphosphate = [GlcNAc-(1-&gt;4)-Mur2Ac(oyl-L-Ala-gamma-D-Glu-L-Lys-D-Ala-D-Ala)](n+1)-di-trans,octa-cis-undecaprenyl diphosphate + di-trans,octa-cis-undecaprenyl diphosphate + H(+)</text>
        <dbReference type="Rhea" id="RHEA:23708"/>
        <dbReference type="Rhea" id="RHEA-COMP:9602"/>
        <dbReference type="Rhea" id="RHEA-COMP:9603"/>
        <dbReference type="ChEBI" id="CHEBI:15378"/>
        <dbReference type="ChEBI" id="CHEBI:58405"/>
        <dbReference type="ChEBI" id="CHEBI:60033"/>
        <dbReference type="ChEBI" id="CHEBI:78435"/>
        <dbReference type="EC" id="2.4.99.28"/>
    </reaction>
</comment>
<dbReference type="PIRSF" id="PIRSF002799">
    <property type="entry name" value="PBP_1b"/>
    <property type="match status" value="1"/>
</dbReference>
<keyword evidence="18 23" id="KW-0961">Cell wall biogenesis/degradation</keyword>
<sequence length="772" mass="85784">MTKSRSSRKKSSKSRPVRKRSGFWRFLFRAGALGLVLLAGWMVYLDAVVTSRFEGRRFEVPSRVYARPLELYDGASVSASGLARELELAGYRAGDGVRAGTYQRNGGRFVISARGFRFPDGEEPRRRLSLLVSGDRIQSFSVVAGPDSPIVRLEPAQIGGIYPTHREDRVLVRLDEVPELLPLGLMAIEDRQFYEHHGVAPLSIARAMLANIKAGQIVQGGSTLTQQLVKNFFLTRDQTLVRKGNEALMSVLLEWHYEKDDILETYLNEVYLGQAGNRSINGFGLASQFFFGEPLKDLDVHQIALLIGMVKGPSYYNPRRHPERAKARRDLVLTEMAEAGLINADELARATRQPLGVSARPSYTDNRYPAYIDLVRRHLARDYREEDLQSEGLRIFTTLDPAVQDASEKAVRDTLPRLARGDTREALEAALVVTAKDTGEVLALVGGKDPEFAGFNRAVDARRPIGSLIKPFTYLAALEQADRYNLITPVQDRAFTLEFDDGRLWQPKNFDGEERGEVPLHLALSRSYNLPAVRVGLDVGIPRVQEALRAFGVATPISDYPSLLLGSMSLAPVEVAQLYQGLATSGFNTPLRTIREVTDARNEPLSRYNLKVDRVADPAAVHLVQYAMQETMQEGTGRSAYLTLPDRLTLAGKTGTTDQGRDSWFAGFSGDYLAVAWVGRDDNGPTVLTGASGALPVWSAMMAQLPQHGFSPVMPDGVQYHWVNAREQALTGERCEDARLVPFIAGSEPRQRLDCEGQFGRQIRSWFEGLFR</sequence>
<keyword evidence="16" id="KW-0046">Antibiotic resistance</keyword>
<dbReference type="PANTHER" id="PTHR32282:SF11">
    <property type="entry name" value="PENICILLIN-BINDING PROTEIN 1B"/>
    <property type="match status" value="1"/>
</dbReference>
<evidence type="ECO:0000259" key="25">
    <source>
        <dbReference type="Pfam" id="PF00912"/>
    </source>
</evidence>
<evidence type="ECO:0000313" key="28">
    <source>
        <dbReference type="Proteomes" id="UP001576762"/>
    </source>
</evidence>
<dbReference type="Pfam" id="PF00905">
    <property type="entry name" value="Transpeptidase"/>
    <property type="match status" value="1"/>
</dbReference>
<dbReference type="InterPro" id="IPR028166">
    <property type="entry name" value="UB2H"/>
</dbReference>
<dbReference type="Pfam" id="PF14814">
    <property type="entry name" value="UB2H"/>
    <property type="match status" value="1"/>
</dbReference>
<evidence type="ECO:0000256" key="11">
    <source>
        <dbReference type="ARBA" id="ARBA00022679"/>
    </source>
</evidence>
<comment type="function">
    <text evidence="1 23">Cell wall formation. Synthesis of cross-linked peptidoglycan from the lipid intermediates. The enzyme has a penicillin-insensitive transglycosylase N-terminal domain (formation of linear glycan strands) and a penicillin-sensitive transpeptidase C-terminal domain (cross-linking of the peptide subunits).</text>
</comment>
<dbReference type="PANTHER" id="PTHR32282">
    <property type="entry name" value="BINDING PROTEIN TRANSPEPTIDASE, PUTATIVE-RELATED"/>
    <property type="match status" value="1"/>
</dbReference>
<feature type="domain" description="Bifunctional transglycosylase second" evidence="26">
    <location>
        <begin position="71"/>
        <end position="153"/>
    </location>
</feature>
<dbReference type="InterPro" id="IPR023346">
    <property type="entry name" value="Lysozyme-like_dom_sf"/>
</dbReference>
<dbReference type="InterPro" id="IPR012338">
    <property type="entry name" value="Beta-lactam/transpept-like"/>
</dbReference>
<evidence type="ECO:0000256" key="18">
    <source>
        <dbReference type="ARBA" id="ARBA00023316"/>
    </source>
</evidence>
<evidence type="ECO:0000256" key="21">
    <source>
        <dbReference type="ARBA" id="ARBA00049902"/>
    </source>
</evidence>
<evidence type="ECO:0000256" key="4">
    <source>
        <dbReference type="ARBA" id="ARBA00007090"/>
    </source>
</evidence>
<dbReference type="Pfam" id="PF00912">
    <property type="entry name" value="Transgly"/>
    <property type="match status" value="1"/>
</dbReference>
<evidence type="ECO:0000256" key="17">
    <source>
        <dbReference type="ARBA" id="ARBA00023268"/>
    </source>
</evidence>
<feature type="domain" description="Penicillin-binding protein transpeptidase" evidence="24">
    <location>
        <begin position="430"/>
        <end position="668"/>
    </location>
</feature>
<dbReference type="SUPFAM" id="SSF53955">
    <property type="entry name" value="Lysozyme-like"/>
    <property type="match status" value="1"/>
</dbReference>
<evidence type="ECO:0000256" key="22">
    <source>
        <dbReference type="NCBIfam" id="TIGR02071"/>
    </source>
</evidence>
<keyword evidence="8" id="KW-0121">Carboxypeptidase</keyword>
<dbReference type="InterPro" id="IPR036950">
    <property type="entry name" value="PBP_transglycosylase"/>
</dbReference>
<keyword evidence="14 23" id="KW-0573">Peptidoglycan synthesis</keyword>
<evidence type="ECO:0000256" key="9">
    <source>
        <dbReference type="ARBA" id="ARBA00022670"/>
    </source>
</evidence>
<comment type="caution">
    <text evidence="27">The sequence shown here is derived from an EMBL/GenBank/DDBJ whole genome shotgun (WGS) entry which is preliminary data.</text>
</comment>
<keyword evidence="12" id="KW-0378">Hydrolase</keyword>
<evidence type="ECO:0000256" key="16">
    <source>
        <dbReference type="ARBA" id="ARBA00023251"/>
    </source>
</evidence>
<proteinExistence type="inferred from homology"/>
<keyword evidence="11 23" id="KW-0808">Transferase</keyword>
<keyword evidence="28" id="KW-1185">Reference proteome</keyword>
<evidence type="ECO:0000256" key="13">
    <source>
        <dbReference type="ARBA" id="ARBA00022960"/>
    </source>
</evidence>
<evidence type="ECO:0000313" key="27">
    <source>
        <dbReference type="EMBL" id="MFB2717446.1"/>
    </source>
</evidence>
<keyword evidence="15" id="KW-0472">Membrane</keyword>
<gene>
    <name evidence="27" type="primary">mrcB</name>
    <name evidence="27" type="ORF">ACE05E_18360</name>
</gene>
<evidence type="ECO:0000259" key="26">
    <source>
        <dbReference type="Pfam" id="PF14814"/>
    </source>
</evidence>
<evidence type="ECO:0000256" key="12">
    <source>
        <dbReference type="ARBA" id="ARBA00022801"/>
    </source>
</evidence>
<comment type="similarity">
    <text evidence="4 23">In the C-terminal section; belongs to the transpeptidase family.</text>
</comment>
<evidence type="ECO:0000259" key="24">
    <source>
        <dbReference type="Pfam" id="PF00905"/>
    </source>
</evidence>
<dbReference type="Gene3D" id="3.30.2060.10">
    <property type="entry name" value="Penicillin-binding protein 1b domain"/>
    <property type="match status" value="1"/>
</dbReference>